<evidence type="ECO:0000313" key="5">
    <source>
        <dbReference type="Proteomes" id="UP000317078"/>
    </source>
</evidence>
<dbReference type="InterPro" id="IPR050595">
    <property type="entry name" value="Bact_response_regulator"/>
</dbReference>
<reference evidence="4 5" key="1">
    <citation type="journal article" date="2019" name="Environ. Microbiol.">
        <title>Species interactions and distinct microbial communities in high Arctic permafrost affected cryosols are associated with the CH4 and CO2 gas fluxes.</title>
        <authorList>
            <person name="Altshuler I."/>
            <person name="Hamel J."/>
            <person name="Turney S."/>
            <person name="Magnuson E."/>
            <person name="Levesque R."/>
            <person name="Greer C."/>
            <person name="Whyte L.G."/>
        </authorList>
    </citation>
    <scope>NUCLEOTIDE SEQUENCE [LARGE SCALE GENOMIC DNA]</scope>
    <source>
        <strain evidence="4 5">S9.3B</strain>
    </source>
</reference>
<dbReference type="SMART" id="SM00448">
    <property type="entry name" value="REC"/>
    <property type="match status" value="1"/>
</dbReference>
<dbReference type="OrthoDB" id="9784719at2"/>
<keyword evidence="1 2" id="KW-0597">Phosphoprotein</keyword>
<feature type="domain" description="Response regulatory" evidence="3">
    <location>
        <begin position="4"/>
        <end position="118"/>
    </location>
</feature>
<dbReference type="PANTHER" id="PTHR44591">
    <property type="entry name" value="STRESS RESPONSE REGULATOR PROTEIN 1"/>
    <property type="match status" value="1"/>
</dbReference>
<dbReference type="RefSeq" id="WP_140885814.1">
    <property type="nucleotide sequence ID" value="NZ_RCZP01000029.1"/>
</dbReference>
<dbReference type="Proteomes" id="UP000317078">
    <property type="component" value="Unassembled WGS sequence"/>
</dbReference>
<protein>
    <submittedName>
        <fullName evidence="4">Response regulator</fullName>
    </submittedName>
</protein>
<dbReference type="GO" id="GO:0000160">
    <property type="term" value="P:phosphorelay signal transduction system"/>
    <property type="evidence" value="ECO:0007669"/>
    <property type="project" value="InterPro"/>
</dbReference>
<dbReference type="InterPro" id="IPR001789">
    <property type="entry name" value="Sig_transdc_resp-reg_receiver"/>
</dbReference>
<evidence type="ECO:0000256" key="2">
    <source>
        <dbReference type="PROSITE-ProRule" id="PRU00169"/>
    </source>
</evidence>
<comment type="caution">
    <text evidence="4">The sequence shown here is derived from an EMBL/GenBank/DDBJ whole genome shotgun (WGS) entry which is preliminary data.</text>
</comment>
<evidence type="ECO:0000313" key="4">
    <source>
        <dbReference type="EMBL" id="TPG49308.1"/>
    </source>
</evidence>
<dbReference type="SUPFAM" id="SSF52172">
    <property type="entry name" value="CheY-like"/>
    <property type="match status" value="1"/>
</dbReference>
<sequence>MTCDVLVLDDDELVLDVMVQALEDAGYAVQMAENAATALEYIEGSEPCQVVLTDINLGEPLNGFAVIERTRIARPDIKVIYYSGLPSNWHGRALGQQERRLNKPFRFEELLRVMEDLKVWPSNPPTLGRARTTF</sequence>
<proteinExistence type="predicted"/>
<dbReference type="InterPro" id="IPR011006">
    <property type="entry name" value="CheY-like_superfamily"/>
</dbReference>
<keyword evidence="5" id="KW-1185">Reference proteome</keyword>
<dbReference type="PANTHER" id="PTHR44591:SF3">
    <property type="entry name" value="RESPONSE REGULATORY DOMAIN-CONTAINING PROTEIN"/>
    <property type="match status" value="1"/>
</dbReference>
<evidence type="ECO:0000256" key="1">
    <source>
        <dbReference type="ARBA" id="ARBA00022553"/>
    </source>
</evidence>
<name>A0A502FIM3_9PROT</name>
<dbReference type="Gene3D" id="3.40.50.2300">
    <property type="match status" value="1"/>
</dbReference>
<accession>A0A502FIM3</accession>
<dbReference type="EMBL" id="RCZP01000029">
    <property type="protein sequence ID" value="TPG49308.1"/>
    <property type="molecule type" value="Genomic_DNA"/>
</dbReference>
<dbReference type="AlphaFoldDB" id="A0A502FIM3"/>
<evidence type="ECO:0000259" key="3">
    <source>
        <dbReference type="PROSITE" id="PS50110"/>
    </source>
</evidence>
<gene>
    <name evidence="4" type="ORF">EAH89_21605</name>
</gene>
<organism evidence="4 5">
    <name type="scientific">Muricoccus nepalensis</name>
    <dbReference type="NCBI Taxonomy" id="1854500"/>
    <lineage>
        <taxon>Bacteria</taxon>
        <taxon>Pseudomonadati</taxon>
        <taxon>Pseudomonadota</taxon>
        <taxon>Alphaproteobacteria</taxon>
        <taxon>Acetobacterales</taxon>
        <taxon>Roseomonadaceae</taxon>
        <taxon>Muricoccus</taxon>
    </lineage>
</organism>
<feature type="modified residue" description="4-aspartylphosphate" evidence="2">
    <location>
        <position position="54"/>
    </location>
</feature>
<dbReference type="PROSITE" id="PS50110">
    <property type="entry name" value="RESPONSE_REGULATORY"/>
    <property type="match status" value="1"/>
</dbReference>
<dbReference type="Pfam" id="PF00072">
    <property type="entry name" value="Response_reg"/>
    <property type="match status" value="1"/>
</dbReference>